<dbReference type="InterPro" id="IPR018641">
    <property type="entry name" value="Trfase_1_rSAM/seldom-assoc"/>
</dbReference>
<dbReference type="Pfam" id="PF09837">
    <property type="entry name" value="DUF2064"/>
    <property type="match status" value="1"/>
</dbReference>
<gene>
    <name evidence="1" type="ORF">MNBD_UNCLBAC01-900</name>
</gene>
<dbReference type="InterPro" id="IPR029044">
    <property type="entry name" value="Nucleotide-diphossugar_trans"/>
</dbReference>
<dbReference type="NCBIfam" id="TIGR04282">
    <property type="entry name" value="glyco_like_cofC"/>
    <property type="match status" value="1"/>
</dbReference>
<dbReference type="EMBL" id="UOGJ01000127">
    <property type="protein sequence ID" value="VAX37370.1"/>
    <property type="molecule type" value="Genomic_DNA"/>
</dbReference>
<dbReference type="SUPFAM" id="SSF53448">
    <property type="entry name" value="Nucleotide-diphospho-sugar transferases"/>
    <property type="match status" value="1"/>
</dbReference>
<dbReference type="PANTHER" id="PTHR36529:SF1">
    <property type="entry name" value="GLYCOSYLTRANSFERASE"/>
    <property type="match status" value="1"/>
</dbReference>
<protein>
    <recommendedName>
        <fullName evidence="2">Glycosyltransferase</fullName>
    </recommendedName>
</protein>
<organism evidence="1">
    <name type="scientific">hydrothermal vent metagenome</name>
    <dbReference type="NCBI Taxonomy" id="652676"/>
    <lineage>
        <taxon>unclassified sequences</taxon>
        <taxon>metagenomes</taxon>
        <taxon>ecological metagenomes</taxon>
    </lineage>
</organism>
<sequence>MLEKTALIIFAREPKDGKTKTRLLKDLDVKTVTQLYKTFLRKTFAIAKGTPNTEHFIYYAGTGSSIPFLRKYKNSFILRRQIGDNLGIRMHHAFTYCSKQKFNKIILIGTDCLTLTTQDIQKAFDKLNRYDCVLGPAKDGGYYLIGLNHPQKKLFENIPWSTDSVLMQTIKQLQSLKKTYSLLRKQEDIDTIESLKRYKAYEKRIQKK</sequence>
<name>A0A3B1DQR3_9ZZZZ</name>
<dbReference type="Gene3D" id="3.90.550.10">
    <property type="entry name" value="Spore Coat Polysaccharide Biosynthesis Protein SpsA, Chain A"/>
    <property type="match status" value="1"/>
</dbReference>
<accession>A0A3B1DQR3</accession>
<evidence type="ECO:0008006" key="2">
    <source>
        <dbReference type="Google" id="ProtNLM"/>
    </source>
</evidence>
<dbReference type="PANTHER" id="PTHR36529">
    <property type="entry name" value="SLL1095 PROTEIN"/>
    <property type="match status" value="1"/>
</dbReference>
<evidence type="ECO:0000313" key="1">
    <source>
        <dbReference type="EMBL" id="VAX37370.1"/>
    </source>
</evidence>
<reference evidence="1" key="1">
    <citation type="submission" date="2018-06" db="EMBL/GenBank/DDBJ databases">
        <authorList>
            <person name="Zhirakovskaya E."/>
        </authorList>
    </citation>
    <scope>NUCLEOTIDE SEQUENCE</scope>
</reference>
<dbReference type="AlphaFoldDB" id="A0A3B1DQR3"/>
<proteinExistence type="predicted"/>